<dbReference type="InterPro" id="IPR036388">
    <property type="entry name" value="WH-like_DNA-bd_sf"/>
</dbReference>
<evidence type="ECO:0000313" key="11">
    <source>
        <dbReference type="EMBL" id="KAL0417160.1"/>
    </source>
</evidence>
<evidence type="ECO:0000256" key="4">
    <source>
        <dbReference type="ARBA" id="ARBA00022614"/>
    </source>
</evidence>
<reference evidence="11" key="2">
    <citation type="journal article" date="2024" name="Plant">
        <title>Genomic evolution and insights into agronomic trait innovations of Sesamum species.</title>
        <authorList>
            <person name="Miao H."/>
            <person name="Wang L."/>
            <person name="Qu L."/>
            <person name="Liu H."/>
            <person name="Sun Y."/>
            <person name="Le M."/>
            <person name="Wang Q."/>
            <person name="Wei S."/>
            <person name="Zheng Y."/>
            <person name="Lin W."/>
            <person name="Duan Y."/>
            <person name="Cao H."/>
            <person name="Xiong S."/>
            <person name="Wang X."/>
            <person name="Wei L."/>
            <person name="Li C."/>
            <person name="Ma Q."/>
            <person name="Ju M."/>
            <person name="Zhao R."/>
            <person name="Li G."/>
            <person name="Mu C."/>
            <person name="Tian Q."/>
            <person name="Mei H."/>
            <person name="Zhang T."/>
            <person name="Gao T."/>
            <person name="Zhang H."/>
        </authorList>
    </citation>
    <scope>NUCLEOTIDE SEQUENCE</scope>
    <source>
        <strain evidence="11">KEN1</strain>
    </source>
</reference>
<proteinExistence type="inferred from homology"/>
<dbReference type="Gene3D" id="1.10.10.10">
    <property type="entry name" value="Winged helix-like DNA-binding domain superfamily/Winged helix DNA-binding domain"/>
    <property type="match status" value="1"/>
</dbReference>
<sequence>MGGIGKTTLTQNVFDHPYIANHFDIRIWFTISHHYSVQELLRKYLIEDKKEEGTSDKLGVAELGERFYKCLFGKRYLIVMDDIWSIKAWEDFKLYFPNFGNGSRILVTTRLLDVARPLGFDNHYITVKFLDEDRSWDLLCERVFAQKSCPYLELEESGRKIAKGCCGLPLAIIVISGLLAKFSRTREYWAFVAENVTSFVNSGDDDYCLKILSLSYNSLPIHLKPCFLYMGVFPEDNEIRITRLTKLWISEGFLKPIGGKSLEEVAEEYLTDLIDRNLILIRKWTRSGKIKTCGVHDVLRELCVRELSDIDLIRIPKAQYIGLKHLSKMMTPSASCAVTSWKLRIGYNSRKFLMAWDQEQLPIH</sequence>
<evidence type="ECO:0000259" key="9">
    <source>
        <dbReference type="Pfam" id="PF00931"/>
    </source>
</evidence>
<feature type="domain" description="NB-ARC" evidence="9">
    <location>
        <begin position="1"/>
        <end position="148"/>
    </location>
</feature>
<dbReference type="InterPro" id="IPR027417">
    <property type="entry name" value="P-loop_NTPase"/>
</dbReference>
<organism evidence="11">
    <name type="scientific">Sesamum latifolium</name>
    <dbReference type="NCBI Taxonomy" id="2727402"/>
    <lineage>
        <taxon>Eukaryota</taxon>
        <taxon>Viridiplantae</taxon>
        <taxon>Streptophyta</taxon>
        <taxon>Embryophyta</taxon>
        <taxon>Tracheophyta</taxon>
        <taxon>Spermatophyta</taxon>
        <taxon>Magnoliopsida</taxon>
        <taxon>eudicotyledons</taxon>
        <taxon>Gunneridae</taxon>
        <taxon>Pentapetalae</taxon>
        <taxon>asterids</taxon>
        <taxon>lamiids</taxon>
        <taxon>Lamiales</taxon>
        <taxon>Pedaliaceae</taxon>
        <taxon>Sesamum</taxon>
    </lineage>
</organism>
<name>A0AAW2UIF3_9LAMI</name>
<dbReference type="Gene3D" id="1.10.8.430">
    <property type="entry name" value="Helical domain of apoptotic protease-activating factors"/>
    <property type="match status" value="1"/>
</dbReference>
<feature type="domain" description="Disease resistance protein winged helix" evidence="10">
    <location>
        <begin position="232"/>
        <end position="302"/>
    </location>
</feature>
<keyword evidence="4" id="KW-0433">Leucine-rich repeat</keyword>
<dbReference type="AlphaFoldDB" id="A0AAW2UIF3"/>
<evidence type="ECO:0000259" key="10">
    <source>
        <dbReference type="Pfam" id="PF23559"/>
    </source>
</evidence>
<dbReference type="Pfam" id="PF00931">
    <property type="entry name" value="NB-ARC"/>
    <property type="match status" value="1"/>
</dbReference>
<dbReference type="Gene3D" id="3.40.50.300">
    <property type="entry name" value="P-loop containing nucleotide triphosphate hydrolases"/>
    <property type="match status" value="1"/>
</dbReference>
<evidence type="ECO:0000256" key="5">
    <source>
        <dbReference type="ARBA" id="ARBA00022737"/>
    </source>
</evidence>
<dbReference type="Pfam" id="PF23559">
    <property type="entry name" value="WHD_DRP"/>
    <property type="match status" value="1"/>
</dbReference>
<keyword evidence="5" id="KW-0677">Repeat</keyword>
<keyword evidence="3" id="KW-0963">Cytoplasm</keyword>
<evidence type="ECO:0000256" key="1">
    <source>
        <dbReference type="ARBA" id="ARBA00004496"/>
    </source>
</evidence>
<dbReference type="EMBL" id="JACGWN010000012">
    <property type="protein sequence ID" value="KAL0417160.1"/>
    <property type="molecule type" value="Genomic_DNA"/>
</dbReference>
<keyword evidence="8" id="KW-0067">ATP-binding</keyword>
<evidence type="ECO:0000256" key="3">
    <source>
        <dbReference type="ARBA" id="ARBA00022490"/>
    </source>
</evidence>
<comment type="similarity">
    <text evidence="2">Belongs to the disease resistance NB-LRR family.</text>
</comment>
<evidence type="ECO:0000256" key="6">
    <source>
        <dbReference type="ARBA" id="ARBA00022741"/>
    </source>
</evidence>
<dbReference type="FunFam" id="1.10.10.10:FF:000322">
    <property type="entry name" value="Probable disease resistance protein At1g63360"/>
    <property type="match status" value="1"/>
</dbReference>
<dbReference type="PRINTS" id="PR00364">
    <property type="entry name" value="DISEASERSIST"/>
</dbReference>
<protein>
    <submittedName>
        <fullName evidence="11">Late blight resistance proteinR1A-10</fullName>
    </submittedName>
</protein>
<dbReference type="GO" id="GO:0005524">
    <property type="term" value="F:ATP binding"/>
    <property type="evidence" value="ECO:0007669"/>
    <property type="project" value="UniProtKB-KW"/>
</dbReference>
<dbReference type="InterPro" id="IPR002182">
    <property type="entry name" value="NB-ARC"/>
</dbReference>
<evidence type="ECO:0000256" key="8">
    <source>
        <dbReference type="ARBA" id="ARBA00022840"/>
    </source>
</evidence>
<dbReference type="InterPro" id="IPR058922">
    <property type="entry name" value="WHD_DRP"/>
</dbReference>
<comment type="caution">
    <text evidence="11">The sequence shown here is derived from an EMBL/GenBank/DDBJ whole genome shotgun (WGS) entry which is preliminary data.</text>
</comment>
<accession>A0AAW2UIF3</accession>
<dbReference type="PANTHER" id="PTHR23155:SF1152">
    <property type="entry name" value="AAA+ ATPASE DOMAIN-CONTAINING PROTEIN"/>
    <property type="match status" value="1"/>
</dbReference>
<dbReference type="InterPro" id="IPR044974">
    <property type="entry name" value="Disease_R_plants"/>
</dbReference>
<dbReference type="GO" id="GO:0005737">
    <property type="term" value="C:cytoplasm"/>
    <property type="evidence" value="ECO:0007669"/>
    <property type="project" value="UniProtKB-SubCell"/>
</dbReference>
<dbReference type="InterPro" id="IPR042197">
    <property type="entry name" value="Apaf_helical"/>
</dbReference>
<dbReference type="GO" id="GO:0098542">
    <property type="term" value="P:defense response to other organism"/>
    <property type="evidence" value="ECO:0007669"/>
    <property type="project" value="TreeGrafter"/>
</dbReference>
<keyword evidence="6" id="KW-0547">Nucleotide-binding</keyword>
<keyword evidence="7" id="KW-0611">Plant defense</keyword>
<gene>
    <name evidence="11" type="ORF">Slati_3547900</name>
</gene>
<dbReference type="SUPFAM" id="SSF52540">
    <property type="entry name" value="P-loop containing nucleoside triphosphate hydrolases"/>
    <property type="match status" value="1"/>
</dbReference>
<evidence type="ECO:0000256" key="7">
    <source>
        <dbReference type="ARBA" id="ARBA00022821"/>
    </source>
</evidence>
<reference evidence="11" key="1">
    <citation type="submission" date="2020-06" db="EMBL/GenBank/DDBJ databases">
        <authorList>
            <person name="Li T."/>
            <person name="Hu X."/>
            <person name="Zhang T."/>
            <person name="Song X."/>
            <person name="Zhang H."/>
            <person name="Dai N."/>
            <person name="Sheng W."/>
            <person name="Hou X."/>
            <person name="Wei L."/>
        </authorList>
    </citation>
    <scope>NUCLEOTIDE SEQUENCE</scope>
    <source>
        <strain evidence="11">KEN1</strain>
        <tissue evidence="11">Leaf</tissue>
    </source>
</reference>
<comment type="subcellular location">
    <subcellularLocation>
        <location evidence="1">Cytoplasm</location>
    </subcellularLocation>
</comment>
<evidence type="ECO:0000256" key="2">
    <source>
        <dbReference type="ARBA" id="ARBA00008894"/>
    </source>
</evidence>
<dbReference type="GO" id="GO:0043531">
    <property type="term" value="F:ADP binding"/>
    <property type="evidence" value="ECO:0007669"/>
    <property type="project" value="InterPro"/>
</dbReference>
<dbReference type="PANTHER" id="PTHR23155">
    <property type="entry name" value="DISEASE RESISTANCE PROTEIN RP"/>
    <property type="match status" value="1"/>
</dbReference>